<dbReference type="InterPro" id="IPR011990">
    <property type="entry name" value="TPR-like_helical_dom_sf"/>
</dbReference>
<dbReference type="Gene3D" id="1.25.40.10">
    <property type="entry name" value="Tetratricopeptide repeat domain"/>
    <property type="match status" value="1"/>
</dbReference>
<evidence type="ECO:0000313" key="2">
    <source>
        <dbReference type="Proteomes" id="UP000829494"/>
    </source>
</evidence>
<proteinExistence type="predicted"/>
<dbReference type="EMBL" id="CP094298">
    <property type="protein sequence ID" value="UNZ00902.1"/>
    <property type="molecule type" value="Genomic_DNA"/>
</dbReference>
<sequence>MAADRRAANDALRALLSAAGWTYEALARNVNALGAENGIRLRYDRTSVAHWLAGSVPRPRTRELIAEAFTRKLRRPVPLGALGMGKSAAPDVLGSLDAYVRKGADGERRAVPLLAMLCGMDADPARRRLVQQSVYNAVEIDAPVWPGRRAESSVPERPLPRKDIGRPGGAAGLRSATDFFRRAGDFGGRHARSALVSYLHDDVVPRLHAGGPESTYLPLLAEAARLVHVLAGMYVDDVRNGAAQHYHRAARLLAAEAGDRTTYAVVLRSMSGHALDLGHRRTALRLAVAALGIATADAPPDVRAPLLAQLALAQAAVGDRRRALASLSEVARLQYEMSGRPTSGRCVPGSSGAALACRKGRTLALLGDRTAAIAALRASLEQRSATAYLPCALTRAEIARLLLGDGWLEEACATWHRFLDDYLHLRSGRADRILAGLRGELRVHATRQPVRSLLRRVDAFVRNPE</sequence>
<evidence type="ECO:0000313" key="1">
    <source>
        <dbReference type="EMBL" id="UNZ00902.1"/>
    </source>
</evidence>
<name>A0ABY3YT13_STRRM</name>
<gene>
    <name evidence="1" type="ORF">SRIMR7_02005</name>
</gene>
<keyword evidence="2" id="KW-1185">Reference proteome</keyword>
<organism evidence="1 2">
    <name type="scientific">Streptomyces rimosus subsp. rimosus</name>
    <dbReference type="NCBI Taxonomy" id="132474"/>
    <lineage>
        <taxon>Bacteria</taxon>
        <taxon>Bacillati</taxon>
        <taxon>Actinomycetota</taxon>
        <taxon>Actinomycetes</taxon>
        <taxon>Kitasatosporales</taxon>
        <taxon>Streptomycetaceae</taxon>
        <taxon>Streptomyces</taxon>
    </lineage>
</organism>
<dbReference type="RefSeq" id="WP_003981749.1">
    <property type="nucleotide sequence ID" value="NZ_CP094298.1"/>
</dbReference>
<dbReference type="Proteomes" id="UP000829494">
    <property type="component" value="Chromosome"/>
</dbReference>
<dbReference type="GeneID" id="66860015"/>
<reference evidence="1 2" key="1">
    <citation type="submission" date="2022-03" db="EMBL/GenBank/DDBJ databases">
        <title>Complete genome of Streptomyces rimosus ssp. rimosus R7 (=ATCC 10970).</title>
        <authorList>
            <person name="Beganovic S."/>
            <person name="Ruckert C."/>
            <person name="Busche T."/>
            <person name="Kalinowski J."/>
            <person name="Wittmann C."/>
        </authorList>
    </citation>
    <scope>NUCLEOTIDE SEQUENCE [LARGE SCALE GENOMIC DNA]</scope>
    <source>
        <strain evidence="1 2">R7</strain>
    </source>
</reference>
<accession>A0ABY3YT13</accession>
<protein>
    <submittedName>
        <fullName evidence="1">Protein involved in sporulation</fullName>
    </submittedName>
</protein>